<dbReference type="GO" id="GO:0005886">
    <property type="term" value="C:plasma membrane"/>
    <property type="evidence" value="ECO:0007669"/>
    <property type="project" value="UniProtKB-SubCell"/>
</dbReference>
<dbReference type="PROSITE" id="PS50262">
    <property type="entry name" value="G_PROTEIN_RECEP_F1_2"/>
    <property type="match status" value="1"/>
</dbReference>
<dbReference type="InterPro" id="IPR000276">
    <property type="entry name" value="GPCR_Rhodpsn"/>
</dbReference>
<dbReference type="AlphaFoldDB" id="A0ABD0WRI8"/>
<dbReference type="FunFam" id="1.20.1070.10:FF:000078">
    <property type="entry name" value="Neuromedin-K receptor"/>
    <property type="match status" value="1"/>
</dbReference>
<evidence type="ECO:0000256" key="7">
    <source>
        <dbReference type="ARBA" id="ARBA00023136"/>
    </source>
</evidence>
<keyword evidence="11" id="KW-0325">Glycoprotein</keyword>
<evidence type="ECO:0000256" key="13">
    <source>
        <dbReference type="ARBA" id="ARBA00023288"/>
    </source>
</evidence>
<dbReference type="Pfam" id="PF00001">
    <property type="entry name" value="7tm_1"/>
    <property type="match status" value="1"/>
</dbReference>
<evidence type="ECO:0000256" key="12">
    <source>
        <dbReference type="ARBA" id="ARBA00023224"/>
    </source>
</evidence>
<evidence type="ECO:0000259" key="20">
    <source>
        <dbReference type="PROSITE" id="PS50262"/>
    </source>
</evidence>
<dbReference type="PANTHER" id="PTHR46925:SF4">
    <property type="entry name" value="SUBSTANCE-P RECEPTOR"/>
    <property type="match status" value="1"/>
</dbReference>
<dbReference type="PANTHER" id="PTHR46925">
    <property type="entry name" value="G-PROTEIN COUPLED RECEPTOR TKR-1-RELATED"/>
    <property type="match status" value="1"/>
</dbReference>
<dbReference type="PRINTS" id="PR00237">
    <property type="entry name" value="GPCRRHODOPSN"/>
</dbReference>
<evidence type="ECO:0000256" key="14">
    <source>
        <dbReference type="ARBA" id="ARBA00031678"/>
    </source>
</evidence>
<evidence type="ECO:0000313" key="21">
    <source>
        <dbReference type="EMBL" id="KAL0979185.1"/>
    </source>
</evidence>
<evidence type="ECO:0000256" key="1">
    <source>
        <dbReference type="ARBA" id="ARBA00004651"/>
    </source>
</evidence>
<name>A0ABD0WRI8_UMBPY</name>
<keyword evidence="13" id="KW-0449">Lipoprotein</keyword>
<evidence type="ECO:0000256" key="4">
    <source>
        <dbReference type="ARBA" id="ARBA00022692"/>
    </source>
</evidence>
<evidence type="ECO:0000256" key="2">
    <source>
        <dbReference type="ARBA" id="ARBA00013755"/>
    </source>
</evidence>
<keyword evidence="4 17" id="KW-0812">Transmembrane</keyword>
<keyword evidence="22" id="KW-1185">Reference proteome</keyword>
<feature type="compositionally biased region" description="Low complexity" evidence="18">
    <location>
        <begin position="409"/>
        <end position="420"/>
    </location>
</feature>
<feature type="transmembrane region" description="Helical" evidence="19">
    <location>
        <begin position="251"/>
        <end position="279"/>
    </location>
</feature>
<gene>
    <name evidence="21" type="ORF">UPYG_G00181870</name>
</gene>
<comment type="caution">
    <text evidence="21">The sequence shown here is derived from an EMBL/GenBank/DDBJ whole genome shotgun (WGS) entry which is preliminary data.</text>
</comment>
<organism evidence="21 22">
    <name type="scientific">Umbra pygmaea</name>
    <name type="common">Eastern mudminnow</name>
    <dbReference type="NCBI Taxonomy" id="75934"/>
    <lineage>
        <taxon>Eukaryota</taxon>
        <taxon>Metazoa</taxon>
        <taxon>Chordata</taxon>
        <taxon>Craniata</taxon>
        <taxon>Vertebrata</taxon>
        <taxon>Euteleostomi</taxon>
        <taxon>Actinopterygii</taxon>
        <taxon>Neopterygii</taxon>
        <taxon>Teleostei</taxon>
        <taxon>Protacanthopterygii</taxon>
        <taxon>Esociformes</taxon>
        <taxon>Umbridae</taxon>
        <taxon>Umbra</taxon>
    </lineage>
</organism>
<evidence type="ECO:0000313" key="22">
    <source>
        <dbReference type="Proteomes" id="UP001557470"/>
    </source>
</evidence>
<reference evidence="21 22" key="1">
    <citation type="submission" date="2024-06" db="EMBL/GenBank/DDBJ databases">
        <authorList>
            <person name="Pan Q."/>
            <person name="Wen M."/>
            <person name="Jouanno E."/>
            <person name="Zahm M."/>
            <person name="Klopp C."/>
            <person name="Cabau C."/>
            <person name="Louis A."/>
            <person name="Berthelot C."/>
            <person name="Parey E."/>
            <person name="Roest Crollius H."/>
            <person name="Montfort J."/>
            <person name="Robinson-Rechavi M."/>
            <person name="Bouchez O."/>
            <person name="Lampietro C."/>
            <person name="Lopez Roques C."/>
            <person name="Donnadieu C."/>
            <person name="Postlethwait J."/>
            <person name="Bobe J."/>
            <person name="Verreycken H."/>
            <person name="Guiguen Y."/>
        </authorList>
    </citation>
    <scope>NUCLEOTIDE SEQUENCE [LARGE SCALE GENOMIC DNA]</scope>
    <source>
        <strain evidence="21">Up_M1</strain>
        <tissue evidence="21">Testis</tissue>
    </source>
</reference>
<dbReference type="PRINTS" id="PR01024">
    <property type="entry name" value="NEUROKININ1R"/>
</dbReference>
<dbReference type="InterPro" id="IPR017452">
    <property type="entry name" value="GPCR_Rhodpsn_7TM"/>
</dbReference>
<keyword evidence="7 19" id="KW-0472">Membrane</keyword>
<proteinExistence type="inferred from homology"/>
<protein>
    <recommendedName>
        <fullName evidence="2">Substance-P receptor</fullName>
    </recommendedName>
    <alternativeName>
        <fullName evidence="14">NK-1 receptor</fullName>
    </alternativeName>
    <alternativeName>
        <fullName evidence="15">Tachykinin receptor 1</fullName>
    </alternativeName>
</protein>
<sequence length="439" mass="49275">MDPLFSTGDFLLSSNLTNSSAVNGTDQDANQFVQPVWRIVLWAFAYAGMVTVSLVGNVVVIWIIMAHKRMRTVTNYFLLNLAFAEASMAAFNAIINFIYSVHNDWYFGLMYCRFHNFFPVAAVFASIYSMTAIAVDRYMAIIHPLQQRMSSTKTKVTVGVIWVLALLLAFPQYYYSVIFPMPERMVCYIKWPENTNYEIMYHVCETVLNYVLPLLVMGCAYLVVGLTLWASNIPGDSSDRYKEQLTAKRKVVKMMIVVVCTFAICWLPFHVYFLLYQFFPDWFETPAAQQIYLAVMWLAMSSTMYNPIIYCCLNARFRDGFKQAFSCCPCVPAGSYEGLELKSTRYQHTQTSVYKASRIETTVSSVLLVADDLEPSRFGAQPGTGCGAGARGVGGGGFCATVAPRRSSLDLTSNGSSSRSISKTVSETSSFYSNNNMPE</sequence>
<dbReference type="EMBL" id="JAGEUA010000005">
    <property type="protein sequence ID" value="KAL0979185.1"/>
    <property type="molecule type" value="Genomic_DNA"/>
</dbReference>
<feature type="transmembrane region" description="Helical" evidence="19">
    <location>
        <begin position="210"/>
        <end position="230"/>
    </location>
</feature>
<feature type="transmembrane region" description="Helical" evidence="19">
    <location>
        <begin position="117"/>
        <end position="135"/>
    </location>
</feature>
<evidence type="ECO:0000256" key="5">
    <source>
        <dbReference type="ARBA" id="ARBA00022989"/>
    </source>
</evidence>
<evidence type="ECO:0000256" key="6">
    <source>
        <dbReference type="ARBA" id="ARBA00023040"/>
    </source>
</evidence>
<evidence type="ECO:0000256" key="3">
    <source>
        <dbReference type="ARBA" id="ARBA00022475"/>
    </source>
</evidence>
<evidence type="ECO:0000256" key="11">
    <source>
        <dbReference type="ARBA" id="ARBA00023180"/>
    </source>
</evidence>
<dbReference type="Proteomes" id="UP001557470">
    <property type="component" value="Unassembled WGS sequence"/>
</dbReference>
<evidence type="ECO:0000256" key="17">
    <source>
        <dbReference type="RuleBase" id="RU000688"/>
    </source>
</evidence>
<keyword evidence="12 17" id="KW-0807">Transducer</keyword>
<dbReference type="InterPro" id="IPR000046">
    <property type="entry name" value="NK1_rcpt"/>
</dbReference>
<evidence type="ECO:0000256" key="15">
    <source>
        <dbReference type="ARBA" id="ARBA00031714"/>
    </source>
</evidence>
<dbReference type="PROSITE" id="PS00237">
    <property type="entry name" value="G_PROTEIN_RECEP_F1_1"/>
    <property type="match status" value="1"/>
</dbReference>
<evidence type="ECO:0000256" key="18">
    <source>
        <dbReference type="SAM" id="MobiDB-lite"/>
    </source>
</evidence>
<feature type="disulfide bond" evidence="16">
    <location>
        <begin position="112"/>
        <end position="187"/>
    </location>
</feature>
<dbReference type="Gene3D" id="1.20.1070.10">
    <property type="entry name" value="Rhodopsin 7-helix transmembrane proteins"/>
    <property type="match status" value="1"/>
</dbReference>
<feature type="domain" description="G-protein coupled receptors family 1 profile" evidence="20">
    <location>
        <begin position="56"/>
        <end position="310"/>
    </location>
</feature>
<feature type="transmembrane region" description="Helical" evidence="19">
    <location>
        <begin position="291"/>
        <end position="313"/>
    </location>
</feature>
<evidence type="ECO:0000256" key="8">
    <source>
        <dbReference type="ARBA" id="ARBA00023139"/>
    </source>
</evidence>
<dbReference type="InterPro" id="IPR001681">
    <property type="entry name" value="Neurokn_rcpt"/>
</dbReference>
<keyword evidence="10 17" id="KW-0675">Receptor</keyword>
<evidence type="ECO:0000256" key="19">
    <source>
        <dbReference type="SAM" id="Phobius"/>
    </source>
</evidence>
<comment type="subcellular location">
    <subcellularLocation>
        <location evidence="1">Cell membrane</location>
        <topology evidence="1">Multi-pass membrane protein</topology>
    </subcellularLocation>
</comment>
<dbReference type="SUPFAM" id="SSF81321">
    <property type="entry name" value="Family A G protein-coupled receptor-like"/>
    <property type="match status" value="1"/>
</dbReference>
<keyword evidence="5 19" id="KW-1133">Transmembrane helix</keyword>
<feature type="transmembrane region" description="Helical" evidence="19">
    <location>
        <begin position="156"/>
        <end position="175"/>
    </location>
</feature>
<dbReference type="GO" id="GO:0004930">
    <property type="term" value="F:G protein-coupled receptor activity"/>
    <property type="evidence" value="ECO:0007669"/>
    <property type="project" value="UniProtKB-KW"/>
</dbReference>
<keyword evidence="3" id="KW-1003">Cell membrane</keyword>
<dbReference type="PRINTS" id="PR00244">
    <property type="entry name" value="NEUROKININR"/>
</dbReference>
<evidence type="ECO:0000256" key="16">
    <source>
        <dbReference type="PIRSR" id="PIRSR601681-50"/>
    </source>
</evidence>
<evidence type="ECO:0000256" key="10">
    <source>
        <dbReference type="ARBA" id="ARBA00023170"/>
    </source>
</evidence>
<evidence type="ECO:0000256" key="9">
    <source>
        <dbReference type="ARBA" id="ARBA00023157"/>
    </source>
</evidence>
<feature type="region of interest" description="Disordered" evidence="18">
    <location>
        <begin position="408"/>
        <end position="439"/>
    </location>
</feature>
<keyword evidence="8" id="KW-0564">Palmitate</keyword>
<feature type="compositionally biased region" description="Polar residues" evidence="18">
    <location>
        <begin position="421"/>
        <end position="439"/>
    </location>
</feature>
<feature type="transmembrane region" description="Helical" evidence="19">
    <location>
        <begin position="76"/>
        <end position="97"/>
    </location>
</feature>
<keyword evidence="6 17" id="KW-0297">G-protein coupled receptor</keyword>
<accession>A0ABD0WRI8</accession>
<keyword evidence="9 16" id="KW-1015">Disulfide bond</keyword>
<feature type="transmembrane region" description="Helical" evidence="19">
    <location>
        <begin position="39"/>
        <end position="64"/>
    </location>
</feature>
<comment type="similarity">
    <text evidence="17">Belongs to the G-protein coupled receptor 1 family.</text>
</comment>